<dbReference type="EMBL" id="JARBDR010000640">
    <property type="protein sequence ID" value="KAJ8310244.1"/>
    <property type="molecule type" value="Genomic_DNA"/>
</dbReference>
<keyword evidence="2" id="KW-1185">Reference proteome</keyword>
<gene>
    <name evidence="1" type="ORF">KUTeg_012109</name>
</gene>
<comment type="caution">
    <text evidence="1">The sequence shown here is derived from an EMBL/GenBank/DDBJ whole genome shotgun (WGS) entry which is preliminary data.</text>
</comment>
<accession>A0ABQ9EYT7</accession>
<dbReference type="Proteomes" id="UP001217089">
    <property type="component" value="Unassembled WGS sequence"/>
</dbReference>
<reference evidence="1 2" key="1">
    <citation type="submission" date="2022-12" db="EMBL/GenBank/DDBJ databases">
        <title>Chromosome-level genome of Tegillarca granosa.</title>
        <authorList>
            <person name="Kim J."/>
        </authorList>
    </citation>
    <scope>NUCLEOTIDE SEQUENCE [LARGE SCALE GENOMIC DNA]</scope>
    <source>
        <strain evidence="1">Teg-2019</strain>
        <tissue evidence="1">Adductor muscle</tissue>
    </source>
</reference>
<sequence length="74" mass="8583">MSSCIKIFCKVFSTITEDSSKNFYRDVNIYENVVKIIKSNFSTSVEHMSFVMFIGNYLVSAGRIRKNKLREITC</sequence>
<protein>
    <submittedName>
        <fullName evidence="1">Uncharacterized protein</fullName>
    </submittedName>
</protein>
<organism evidence="1 2">
    <name type="scientific">Tegillarca granosa</name>
    <name type="common">Malaysian cockle</name>
    <name type="synonym">Anadara granosa</name>
    <dbReference type="NCBI Taxonomy" id="220873"/>
    <lineage>
        <taxon>Eukaryota</taxon>
        <taxon>Metazoa</taxon>
        <taxon>Spiralia</taxon>
        <taxon>Lophotrochozoa</taxon>
        <taxon>Mollusca</taxon>
        <taxon>Bivalvia</taxon>
        <taxon>Autobranchia</taxon>
        <taxon>Pteriomorphia</taxon>
        <taxon>Arcoida</taxon>
        <taxon>Arcoidea</taxon>
        <taxon>Arcidae</taxon>
        <taxon>Tegillarca</taxon>
    </lineage>
</organism>
<name>A0ABQ9EYT7_TEGGR</name>
<evidence type="ECO:0000313" key="2">
    <source>
        <dbReference type="Proteomes" id="UP001217089"/>
    </source>
</evidence>
<evidence type="ECO:0000313" key="1">
    <source>
        <dbReference type="EMBL" id="KAJ8310244.1"/>
    </source>
</evidence>
<proteinExistence type="predicted"/>